<proteinExistence type="predicted"/>
<evidence type="ECO:0000313" key="1">
    <source>
        <dbReference type="EMBL" id="SIT24625.1"/>
    </source>
</evidence>
<keyword evidence="2" id="KW-1185">Reference proteome</keyword>
<feature type="non-terminal residue" evidence="1">
    <location>
        <position position="1"/>
    </location>
</feature>
<gene>
    <name evidence="1" type="ORF">SAMN05421774_1181</name>
</gene>
<organism evidence="1 2">
    <name type="scientific">Gemmobacter megaterium</name>
    <dbReference type="NCBI Taxonomy" id="1086013"/>
    <lineage>
        <taxon>Bacteria</taxon>
        <taxon>Pseudomonadati</taxon>
        <taxon>Pseudomonadota</taxon>
        <taxon>Alphaproteobacteria</taxon>
        <taxon>Rhodobacterales</taxon>
        <taxon>Paracoccaceae</taxon>
        <taxon>Gemmobacter</taxon>
    </lineage>
</organism>
<evidence type="ECO:0000313" key="2">
    <source>
        <dbReference type="Proteomes" id="UP000186141"/>
    </source>
</evidence>
<dbReference type="EMBL" id="FTOT01000018">
    <property type="protein sequence ID" value="SIT24625.1"/>
    <property type="molecule type" value="Genomic_DNA"/>
</dbReference>
<dbReference type="Proteomes" id="UP000186141">
    <property type="component" value="Unassembled WGS sequence"/>
</dbReference>
<accession>A0A1N7QNX7</accession>
<protein>
    <submittedName>
        <fullName evidence="1">Type I restriction enzyme M protein</fullName>
    </submittedName>
</protein>
<name>A0A1N7QNX7_9RHOB</name>
<reference evidence="1 2" key="1">
    <citation type="submission" date="2017-01" db="EMBL/GenBank/DDBJ databases">
        <authorList>
            <person name="Mah S.A."/>
            <person name="Swanson W.J."/>
            <person name="Moy G.W."/>
            <person name="Vacquier V.D."/>
        </authorList>
    </citation>
    <scope>NUCLEOTIDE SEQUENCE [LARGE SCALE GENOMIC DNA]</scope>
    <source>
        <strain evidence="1 2">DSM 26375</strain>
    </source>
</reference>
<dbReference type="AlphaFoldDB" id="A0A1N7QNX7"/>
<sequence>RYFYKYVPPRPLEEIDAELKALEAEITGLLQEVVE</sequence>